<dbReference type="PIRSF" id="PIRSF004692">
    <property type="entry name" value="KdsD_KpsF"/>
    <property type="match status" value="1"/>
</dbReference>
<evidence type="ECO:0000256" key="7">
    <source>
        <dbReference type="PROSITE-ProRule" id="PRU00703"/>
    </source>
</evidence>
<feature type="binding site" evidence="5">
    <location>
        <position position="79"/>
    </location>
    <ligand>
        <name>Zn(2+)</name>
        <dbReference type="ChEBI" id="CHEBI:29105"/>
    </ligand>
</feature>
<evidence type="ECO:0000256" key="2">
    <source>
        <dbReference type="ARBA" id="ARBA00022737"/>
    </source>
</evidence>
<protein>
    <submittedName>
        <fullName evidence="10">KpsF/GutQ family sugar-phosphate isomerase</fullName>
    </submittedName>
</protein>
<dbReference type="GO" id="GO:0005975">
    <property type="term" value="P:carbohydrate metabolic process"/>
    <property type="evidence" value="ECO:0007669"/>
    <property type="project" value="InterPro"/>
</dbReference>
<name>A0A4Q9VYX8_9HYPH</name>
<evidence type="ECO:0000256" key="6">
    <source>
        <dbReference type="PIRSR" id="PIRSR004692-3"/>
    </source>
</evidence>
<dbReference type="GO" id="GO:1901135">
    <property type="term" value="P:carbohydrate derivative metabolic process"/>
    <property type="evidence" value="ECO:0007669"/>
    <property type="project" value="InterPro"/>
</dbReference>
<dbReference type="InterPro" id="IPR035474">
    <property type="entry name" value="SIS_Kpsf"/>
</dbReference>
<feature type="domain" description="CBS" evidence="8">
    <location>
        <begin position="271"/>
        <end position="322"/>
    </location>
</feature>
<dbReference type="InterPro" id="IPR004800">
    <property type="entry name" value="KdsD/KpsF-type"/>
</dbReference>
<keyword evidence="10" id="KW-0413">Isomerase</keyword>
<accession>A0A4Q9VYX8</accession>
<dbReference type="PROSITE" id="PS51464">
    <property type="entry name" value="SIS"/>
    <property type="match status" value="1"/>
</dbReference>
<dbReference type="PANTHER" id="PTHR42745:SF1">
    <property type="entry name" value="ARABINOSE 5-PHOSPHATE ISOMERASE KDSD"/>
    <property type="match status" value="1"/>
</dbReference>
<gene>
    <name evidence="10" type="ORF">EYW49_03225</name>
</gene>
<keyword evidence="5" id="KW-0479">Metal-binding</keyword>
<dbReference type="OrthoDB" id="9762536at2"/>
<dbReference type="GO" id="GO:0097367">
    <property type="term" value="F:carbohydrate derivative binding"/>
    <property type="evidence" value="ECO:0007669"/>
    <property type="project" value="InterPro"/>
</dbReference>
<organism evidence="10 11">
    <name type="scientific">Siculibacillus lacustris</name>
    <dbReference type="NCBI Taxonomy" id="1549641"/>
    <lineage>
        <taxon>Bacteria</taxon>
        <taxon>Pseudomonadati</taxon>
        <taxon>Pseudomonadota</taxon>
        <taxon>Alphaproteobacteria</taxon>
        <taxon>Hyphomicrobiales</taxon>
        <taxon>Ancalomicrobiaceae</taxon>
        <taxon>Siculibacillus</taxon>
    </lineage>
</organism>
<dbReference type="Pfam" id="PF00571">
    <property type="entry name" value="CBS"/>
    <property type="match status" value="2"/>
</dbReference>
<dbReference type="InterPro" id="IPR000644">
    <property type="entry name" value="CBS_dom"/>
</dbReference>
<dbReference type="SUPFAM" id="SSF53697">
    <property type="entry name" value="SIS domain"/>
    <property type="match status" value="1"/>
</dbReference>
<dbReference type="Gene3D" id="3.40.50.10490">
    <property type="entry name" value="Glucose-6-phosphate isomerase like protein, domain 1"/>
    <property type="match status" value="1"/>
</dbReference>
<feature type="site" description="Catalytically relevant" evidence="6">
    <location>
        <position position="190"/>
    </location>
</feature>
<dbReference type="Pfam" id="PF01380">
    <property type="entry name" value="SIS"/>
    <property type="match status" value="1"/>
</dbReference>
<dbReference type="SUPFAM" id="SSF54631">
    <property type="entry name" value="CBS-domain pair"/>
    <property type="match status" value="1"/>
</dbReference>
<feature type="domain" description="SIS" evidence="9">
    <location>
        <begin position="38"/>
        <end position="181"/>
    </location>
</feature>
<evidence type="ECO:0000259" key="9">
    <source>
        <dbReference type="PROSITE" id="PS51464"/>
    </source>
</evidence>
<dbReference type="RefSeq" id="WP_131306044.1">
    <property type="nucleotide sequence ID" value="NZ_SJFN01000003.1"/>
</dbReference>
<proteinExistence type="inferred from homology"/>
<dbReference type="InterPro" id="IPR001347">
    <property type="entry name" value="SIS_dom"/>
</dbReference>
<evidence type="ECO:0000259" key="8">
    <source>
        <dbReference type="PROSITE" id="PS51371"/>
    </source>
</evidence>
<keyword evidence="3 7" id="KW-0129">CBS domain</keyword>
<keyword evidence="5" id="KW-0862">Zinc</keyword>
<evidence type="ECO:0000256" key="1">
    <source>
        <dbReference type="ARBA" id="ARBA00008165"/>
    </source>
</evidence>
<evidence type="ECO:0000313" key="10">
    <source>
        <dbReference type="EMBL" id="TBW40751.1"/>
    </source>
</evidence>
<dbReference type="EMBL" id="SJFN01000003">
    <property type="protein sequence ID" value="TBW40751.1"/>
    <property type="molecule type" value="Genomic_DNA"/>
</dbReference>
<evidence type="ECO:0000256" key="3">
    <source>
        <dbReference type="ARBA" id="ARBA00023122"/>
    </source>
</evidence>
<dbReference type="Proteomes" id="UP000292781">
    <property type="component" value="Unassembled WGS sequence"/>
</dbReference>
<feature type="site" description="Catalytically relevant" evidence="6">
    <location>
        <position position="149"/>
    </location>
</feature>
<feature type="domain" description="CBS" evidence="8">
    <location>
        <begin position="206"/>
        <end position="265"/>
    </location>
</feature>
<dbReference type="FunFam" id="3.40.50.10490:FF:000011">
    <property type="entry name" value="Arabinose 5-phosphate isomerase"/>
    <property type="match status" value="1"/>
</dbReference>
<dbReference type="Gene3D" id="3.10.580.10">
    <property type="entry name" value="CBS-domain"/>
    <property type="match status" value="1"/>
</dbReference>
<dbReference type="InterPro" id="IPR046348">
    <property type="entry name" value="SIS_dom_sf"/>
</dbReference>
<dbReference type="PROSITE" id="PS51371">
    <property type="entry name" value="CBS"/>
    <property type="match status" value="2"/>
</dbReference>
<evidence type="ECO:0000313" key="11">
    <source>
        <dbReference type="Proteomes" id="UP000292781"/>
    </source>
</evidence>
<dbReference type="InterPro" id="IPR050986">
    <property type="entry name" value="GutQ/KpsF_isomerases"/>
</dbReference>
<dbReference type="CDD" id="cd05014">
    <property type="entry name" value="SIS_Kpsf"/>
    <property type="match status" value="1"/>
</dbReference>
<dbReference type="GO" id="GO:0046872">
    <property type="term" value="F:metal ion binding"/>
    <property type="evidence" value="ECO:0007669"/>
    <property type="project" value="UniProtKB-KW"/>
</dbReference>
<keyword evidence="2" id="KW-0677">Repeat</keyword>
<dbReference type="GO" id="GO:0019146">
    <property type="term" value="F:arabinose-5-phosphate isomerase activity"/>
    <property type="evidence" value="ECO:0007669"/>
    <property type="project" value="UniProtKB-ARBA"/>
</dbReference>
<dbReference type="CDD" id="cd04604">
    <property type="entry name" value="CBS_pair_SIS_assoc"/>
    <property type="match status" value="1"/>
</dbReference>
<dbReference type="SMART" id="SM00116">
    <property type="entry name" value="CBS"/>
    <property type="match status" value="2"/>
</dbReference>
<reference evidence="10 11" key="1">
    <citation type="submission" date="2019-02" db="EMBL/GenBank/DDBJ databases">
        <title>Siculibacillus lacustris gen. nov., sp. nov., a new rosette-forming bacterium isolated from a freshwater crater lake (Lake St. Ana, Romania).</title>
        <authorList>
            <person name="Felfoldi T."/>
            <person name="Marton Z."/>
            <person name="Szabo A."/>
            <person name="Mentes A."/>
            <person name="Boka K."/>
            <person name="Marialigeti K."/>
            <person name="Mathe I."/>
            <person name="Koncz M."/>
            <person name="Schumann P."/>
            <person name="Toth E."/>
        </authorList>
    </citation>
    <scope>NUCLEOTIDE SEQUENCE [LARGE SCALE GENOMIC DNA]</scope>
    <source>
        <strain evidence="10 11">SA-279</strain>
    </source>
</reference>
<sequence length="322" mass="33191">MTSPALSSVRRAIDTETEGMRALAAALDGALGAAVTAAVETMAAARARVIVTGMGKSGHVCRKIAATLASTGTPAYFVHPAEAGHGDLGMITPDDVILAASWSGESTELAAIIAFAGRFRVPLLAITSNAASALGRAADVVMELPRVEEACPHGLAPTTSTLLQLALGDAIAIALLEGRGFTAQDFRIFHPGGKLGASLRMVRDVMHVGDSLPLVASGTSMKEAIVAMSRKGFGCVGVIDDTGLLIGIVTDGDLRRHLSDGLLALTVDAVMTRNPKTTRPEILLGRVIETLNVASITALFVLDAGRPVGIVHVHDLLRVGVA</sequence>
<feature type="site" description="Catalytically relevant" evidence="6">
    <location>
        <position position="108"/>
    </location>
</feature>
<comment type="similarity">
    <text evidence="1 4">Belongs to the SIS family. GutQ/KpsF subfamily.</text>
</comment>
<keyword evidence="11" id="KW-1185">Reference proteome</keyword>
<dbReference type="PANTHER" id="PTHR42745">
    <property type="match status" value="1"/>
</dbReference>
<dbReference type="NCBIfam" id="TIGR00393">
    <property type="entry name" value="kpsF"/>
    <property type="match status" value="1"/>
</dbReference>
<dbReference type="AlphaFoldDB" id="A0A4Q9VYX8"/>
<dbReference type="InterPro" id="IPR046342">
    <property type="entry name" value="CBS_dom_sf"/>
</dbReference>
<comment type="caution">
    <text evidence="10">The sequence shown here is derived from an EMBL/GenBank/DDBJ whole genome shotgun (WGS) entry which is preliminary data.</text>
</comment>
<evidence type="ECO:0000256" key="5">
    <source>
        <dbReference type="PIRSR" id="PIRSR004692-2"/>
    </source>
</evidence>
<feature type="site" description="Catalytically relevant" evidence="6">
    <location>
        <position position="56"/>
    </location>
</feature>
<evidence type="ECO:0000256" key="4">
    <source>
        <dbReference type="PIRNR" id="PIRNR004692"/>
    </source>
</evidence>